<proteinExistence type="inferred from homology"/>
<dbReference type="PANTHER" id="PTHR35201:SF4">
    <property type="entry name" value="BETA-PINACENE SYNTHASE-RELATED"/>
    <property type="match status" value="1"/>
</dbReference>
<dbReference type="GO" id="GO:0046872">
    <property type="term" value="F:metal ion binding"/>
    <property type="evidence" value="ECO:0007669"/>
    <property type="project" value="UniProtKB-KW"/>
</dbReference>
<evidence type="ECO:0000256" key="4">
    <source>
        <dbReference type="ARBA" id="ARBA00022842"/>
    </source>
</evidence>
<gene>
    <name evidence="7" type="ORF">RDB_LOCUS56810</name>
</gene>
<dbReference type="EMBL" id="CAJMWY010000948">
    <property type="protein sequence ID" value="CAE6452514.1"/>
    <property type="molecule type" value="Genomic_DNA"/>
</dbReference>
<dbReference type="AlphaFoldDB" id="A0A8H3BBQ1"/>
<evidence type="ECO:0000313" key="8">
    <source>
        <dbReference type="Proteomes" id="UP000663861"/>
    </source>
</evidence>
<accession>A0A8H3BBQ1</accession>
<keyword evidence="3 6" id="KW-0479">Metal-binding</keyword>
<evidence type="ECO:0000313" key="7">
    <source>
        <dbReference type="EMBL" id="CAE6452514.1"/>
    </source>
</evidence>
<dbReference type="SUPFAM" id="SSF48576">
    <property type="entry name" value="Terpenoid synthases"/>
    <property type="match status" value="1"/>
</dbReference>
<dbReference type="PANTHER" id="PTHR35201">
    <property type="entry name" value="TERPENE SYNTHASE"/>
    <property type="match status" value="1"/>
</dbReference>
<dbReference type="SFLD" id="SFLDG01020">
    <property type="entry name" value="Terpene_Cyclase_Like_2"/>
    <property type="match status" value="1"/>
</dbReference>
<dbReference type="GO" id="GO:0008299">
    <property type="term" value="P:isoprenoid biosynthetic process"/>
    <property type="evidence" value="ECO:0007669"/>
    <property type="project" value="UniProtKB-ARBA"/>
</dbReference>
<dbReference type="SFLD" id="SFLDS00005">
    <property type="entry name" value="Isoprenoid_Synthase_Type_I"/>
    <property type="match status" value="1"/>
</dbReference>
<name>A0A8H3BBQ1_9AGAM</name>
<evidence type="ECO:0000256" key="5">
    <source>
        <dbReference type="ARBA" id="ARBA00023239"/>
    </source>
</evidence>
<evidence type="ECO:0000256" key="3">
    <source>
        <dbReference type="ARBA" id="ARBA00022723"/>
    </source>
</evidence>
<evidence type="ECO:0000256" key="6">
    <source>
        <dbReference type="RuleBase" id="RU366034"/>
    </source>
</evidence>
<dbReference type="Proteomes" id="UP000663861">
    <property type="component" value="Unassembled WGS sequence"/>
</dbReference>
<keyword evidence="4 6" id="KW-0460">Magnesium</keyword>
<dbReference type="InterPro" id="IPR008949">
    <property type="entry name" value="Isoprenoid_synthase_dom_sf"/>
</dbReference>
<organism evidence="7 8">
    <name type="scientific">Rhizoctonia solani</name>
    <dbReference type="NCBI Taxonomy" id="456999"/>
    <lineage>
        <taxon>Eukaryota</taxon>
        <taxon>Fungi</taxon>
        <taxon>Dikarya</taxon>
        <taxon>Basidiomycota</taxon>
        <taxon>Agaricomycotina</taxon>
        <taxon>Agaricomycetes</taxon>
        <taxon>Cantharellales</taxon>
        <taxon>Ceratobasidiaceae</taxon>
        <taxon>Rhizoctonia</taxon>
    </lineage>
</organism>
<comment type="similarity">
    <text evidence="2 6">Belongs to the terpene synthase family.</text>
</comment>
<dbReference type="GO" id="GO:0010333">
    <property type="term" value="F:terpene synthase activity"/>
    <property type="evidence" value="ECO:0007669"/>
    <property type="project" value="InterPro"/>
</dbReference>
<comment type="caution">
    <text evidence="7">The sequence shown here is derived from an EMBL/GenBank/DDBJ whole genome shotgun (WGS) entry which is preliminary data.</text>
</comment>
<sequence>MTDHPARLYDSDISCSQILLPDISKYTRQYFVLKCNPFHQEGETASHAWFDSYGILSDSDRKKFFDCRFCLLVSLLYPDADLDHLRPAMDFMLWLFSFDDMADLGEFKLEGLKRAVDITMTVLQDPDSIQPNLKIAATLHSFFNRMRQNGSPTAIRHFIEATESYTRAIAQEMVDEHAGHIQTFEEYRKYRPDTSAVKLTLATLEYAHGINIPDEVLHDPIISQLSLAGNEILTWANDIYSFPREYAGGHTHNLVFIIMWYNQLELQDAVDYVNQLIEQRVQDYLEAKAKLRSFGPDLDEEVTRYIQGIEYCVQACIDWSFITTRKHSSRTPLMFDPC</sequence>
<comment type="cofactor">
    <cofactor evidence="1 6">
        <name>Mg(2+)</name>
        <dbReference type="ChEBI" id="CHEBI:18420"/>
    </cofactor>
</comment>
<keyword evidence="5 6" id="KW-0456">Lyase</keyword>
<evidence type="ECO:0000256" key="1">
    <source>
        <dbReference type="ARBA" id="ARBA00001946"/>
    </source>
</evidence>
<dbReference type="Gene3D" id="1.10.600.10">
    <property type="entry name" value="Farnesyl Diphosphate Synthase"/>
    <property type="match status" value="1"/>
</dbReference>
<protein>
    <recommendedName>
        <fullName evidence="6">Terpene synthase</fullName>
        <ecNumber evidence="6">4.2.3.-</ecNumber>
    </recommendedName>
</protein>
<evidence type="ECO:0000256" key="2">
    <source>
        <dbReference type="ARBA" id="ARBA00006333"/>
    </source>
</evidence>
<dbReference type="Pfam" id="PF19086">
    <property type="entry name" value="Terpene_syn_C_2"/>
    <property type="match status" value="1"/>
</dbReference>
<dbReference type="InterPro" id="IPR034686">
    <property type="entry name" value="Terpene_cyclase-like_2"/>
</dbReference>
<reference evidence="7" key="1">
    <citation type="submission" date="2021-01" db="EMBL/GenBank/DDBJ databases">
        <authorList>
            <person name="Kaushik A."/>
        </authorList>
    </citation>
    <scope>NUCLEOTIDE SEQUENCE</scope>
    <source>
        <strain evidence="7">AG4-RS23</strain>
    </source>
</reference>
<dbReference type="EC" id="4.2.3.-" evidence="6"/>